<dbReference type="PANTHER" id="PTHR43553">
    <property type="entry name" value="HEAVY METAL TRANSPORTER"/>
    <property type="match status" value="1"/>
</dbReference>
<accession>A0A367ZL62</accession>
<evidence type="ECO:0000256" key="4">
    <source>
        <dbReference type="ARBA" id="ARBA00022840"/>
    </source>
</evidence>
<dbReference type="GO" id="GO:0016887">
    <property type="term" value="F:ATP hydrolysis activity"/>
    <property type="evidence" value="ECO:0007669"/>
    <property type="project" value="InterPro"/>
</dbReference>
<dbReference type="InterPro" id="IPR003439">
    <property type="entry name" value="ABC_transporter-like_ATP-bd"/>
</dbReference>
<reference evidence="7 8" key="1">
    <citation type="submission" date="2018-05" db="EMBL/GenBank/DDBJ databases">
        <title>A metagenomic window into the 2 km-deep terrestrial subsurface aquifer revealed taxonomically and functionally diverse microbial community comprising novel uncultured bacterial lineages.</title>
        <authorList>
            <person name="Kadnikov V.V."/>
            <person name="Mardanov A.V."/>
            <person name="Beletsky A.V."/>
            <person name="Banks D."/>
            <person name="Pimenov N.V."/>
            <person name="Frank Y.A."/>
            <person name="Karnachuk O.V."/>
            <person name="Ravin N.V."/>
        </authorList>
    </citation>
    <scope>NUCLEOTIDE SEQUENCE [LARGE SCALE GENOMIC DNA]</scope>
    <source>
        <strain evidence="7">BY5</strain>
    </source>
</reference>
<dbReference type="InterPro" id="IPR003593">
    <property type="entry name" value="AAA+_ATPase"/>
</dbReference>
<dbReference type="PROSITE" id="PS00211">
    <property type="entry name" value="ABC_TRANSPORTER_1"/>
    <property type="match status" value="1"/>
</dbReference>
<comment type="similarity">
    <text evidence="1">Belongs to the ABC transporter superfamily.</text>
</comment>
<proteinExistence type="inferred from homology"/>
<dbReference type="InterPro" id="IPR017871">
    <property type="entry name" value="ABC_transporter-like_CS"/>
</dbReference>
<dbReference type="SMART" id="SM00382">
    <property type="entry name" value="AAA"/>
    <property type="match status" value="1"/>
</dbReference>
<evidence type="ECO:0000256" key="2">
    <source>
        <dbReference type="ARBA" id="ARBA00022448"/>
    </source>
</evidence>
<evidence type="ECO:0000256" key="1">
    <source>
        <dbReference type="ARBA" id="ARBA00005417"/>
    </source>
</evidence>
<keyword evidence="4 7" id="KW-0067">ATP-binding</keyword>
<dbReference type="Proteomes" id="UP000252355">
    <property type="component" value="Unassembled WGS sequence"/>
</dbReference>
<dbReference type="EMBL" id="QOQW01000022">
    <property type="protein sequence ID" value="RCK78509.1"/>
    <property type="molecule type" value="Genomic_DNA"/>
</dbReference>
<dbReference type="Pfam" id="PF00005">
    <property type="entry name" value="ABC_tran"/>
    <property type="match status" value="1"/>
</dbReference>
<gene>
    <name evidence="7" type="ORF">OZSIB_1429</name>
</gene>
<dbReference type="GO" id="GO:0005524">
    <property type="term" value="F:ATP binding"/>
    <property type="evidence" value="ECO:0007669"/>
    <property type="project" value="UniProtKB-KW"/>
</dbReference>
<dbReference type="PROSITE" id="PS50893">
    <property type="entry name" value="ABC_TRANSPORTER_2"/>
    <property type="match status" value="1"/>
</dbReference>
<dbReference type="SUPFAM" id="SSF52540">
    <property type="entry name" value="P-loop containing nucleoside triphosphate hydrolases"/>
    <property type="match status" value="1"/>
</dbReference>
<evidence type="ECO:0000313" key="8">
    <source>
        <dbReference type="Proteomes" id="UP000252355"/>
    </source>
</evidence>
<dbReference type="PANTHER" id="PTHR43553:SF24">
    <property type="entry name" value="ENERGY-COUPLING FACTOR TRANSPORTER ATP-BINDING PROTEIN ECFA1"/>
    <property type="match status" value="1"/>
</dbReference>
<name>A0A367ZL62_9BACT</name>
<evidence type="ECO:0000313" key="7">
    <source>
        <dbReference type="EMBL" id="RCK78509.1"/>
    </source>
</evidence>
<evidence type="ECO:0000256" key="5">
    <source>
        <dbReference type="SAM" id="MobiDB-lite"/>
    </source>
</evidence>
<feature type="domain" description="ABC transporter" evidence="6">
    <location>
        <begin position="3"/>
        <end position="249"/>
    </location>
</feature>
<feature type="region of interest" description="Disordered" evidence="5">
    <location>
        <begin position="250"/>
        <end position="273"/>
    </location>
</feature>
<dbReference type="Gene3D" id="3.40.50.300">
    <property type="entry name" value="P-loop containing nucleotide triphosphate hydrolases"/>
    <property type="match status" value="1"/>
</dbReference>
<sequence>MNLHLDGLTVGRDGVAVVGPLTGWWPGPGLHLIIGPTGSGKTTLLMTLAGFLPPIAGRVRVSEGRSTTMAAGEEGRPSLADQQEWHGEGRTCLAFQNPEQLFFLPTVGDEVVYALRARGWAAASAESEGRAWLERWGVRPDLFWERNPLTLSGGEKRRVALAACTVFRPPLILLDEPLAGLDGDGQDHLLHVLGGLAAEHLVVVVTHDVEPFLPLARGLVLLPRPAFARGKEVVAGEGGGAAAARDSSMAGCGAAGPGTDKPSTGLAATPEAGPPAPRWFGHGREFLAAALADPSVFPLPEWYRGAVAALPSTVPLPWPTAADVRAALAGGAISATATAGKEGPCAV</sequence>
<organism evidence="7 8">
    <name type="scientific">Candidatus Ozemobacter sibiricus</name>
    <dbReference type="NCBI Taxonomy" id="2268124"/>
    <lineage>
        <taxon>Bacteria</taxon>
        <taxon>Candidatus Ozemobacteria</taxon>
        <taxon>Candidatus Ozemobacterales</taxon>
        <taxon>Candidatus Ozemobacteraceae</taxon>
        <taxon>Candidatus Ozemobacter</taxon>
    </lineage>
</organism>
<dbReference type="AlphaFoldDB" id="A0A367ZL62"/>
<comment type="caution">
    <text evidence="7">The sequence shown here is derived from an EMBL/GenBank/DDBJ whole genome shotgun (WGS) entry which is preliminary data.</text>
</comment>
<keyword evidence="3" id="KW-0547">Nucleotide-binding</keyword>
<dbReference type="GO" id="GO:0042626">
    <property type="term" value="F:ATPase-coupled transmembrane transporter activity"/>
    <property type="evidence" value="ECO:0007669"/>
    <property type="project" value="TreeGrafter"/>
</dbReference>
<dbReference type="InterPro" id="IPR027417">
    <property type="entry name" value="P-loop_NTPase"/>
</dbReference>
<dbReference type="GO" id="GO:0043190">
    <property type="term" value="C:ATP-binding cassette (ABC) transporter complex"/>
    <property type="evidence" value="ECO:0007669"/>
    <property type="project" value="TreeGrafter"/>
</dbReference>
<dbReference type="InterPro" id="IPR050095">
    <property type="entry name" value="ECF_ABC_transporter_ATP-bd"/>
</dbReference>
<dbReference type="InterPro" id="IPR015856">
    <property type="entry name" value="ABC_transpr_CbiO/EcfA_su"/>
</dbReference>
<evidence type="ECO:0000259" key="6">
    <source>
        <dbReference type="PROSITE" id="PS50893"/>
    </source>
</evidence>
<dbReference type="CDD" id="cd03225">
    <property type="entry name" value="ABC_cobalt_CbiO_domain1"/>
    <property type="match status" value="1"/>
</dbReference>
<evidence type="ECO:0000256" key="3">
    <source>
        <dbReference type="ARBA" id="ARBA00022741"/>
    </source>
</evidence>
<keyword evidence="2" id="KW-0813">Transport</keyword>
<protein>
    <submittedName>
        <fullName evidence="7">ABC transporter ATP-binding protein</fullName>
    </submittedName>
</protein>